<dbReference type="GO" id="GO:0015920">
    <property type="term" value="P:lipopolysaccharide transport"/>
    <property type="evidence" value="ECO:0007669"/>
    <property type="project" value="TreeGrafter"/>
</dbReference>
<dbReference type="Pfam" id="PF03739">
    <property type="entry name" value="LptF_LptG"/>
    <property type="match status" value="1"/>
</dbReference>
<dbReference type="GO" id="GO:0043190">
    <property type="term" value="C:ATP-binding cassette (ABC) transporter complex"/>
    <property type="evidence" value="ECO:0007669"/>
    <property type="project" value="TreeGrafter"/>
</dbReference>
<feature type="transmembrane region" description="Helical" evidence="6">
    <location>
        <begin position="51"/>
        <end position="80"/>
    </location>
</feature>
<dbReference type="PANTHER" id="PTHR33529">
    <property type="entry name" value="SLR0882 PROTEIN-RELATED"/>
    <property type="match status" value="1"/>
</dbReference>
<evidence type="ECO:0000313" key="8">
    <source>
        <dbReference type="Proteomes" id="UP000263900"/>
    </source>
</evidence>
<dbReference type="EMBL" id="CP032157">
    <property type="protein sequence ID" value="AXY78814.1"/>
    <property type="molecule type" value="Genomic_DNA"/>
</dbReference>
<dbReference type="Proteomes" id="UP000263900">
    <property type="component" value="Chromosome"/>
</dbReference>
<evidence type="ECO:0000256" key="6">
    <source>
        <dbReference type="SAM" id="Phobius"/>
    </source>
</evidence>
<gene>
    <name evidence="7" type="ORF">D3H65_27995</name>
</gene>
<feature type="transmembrane region" description="Helical" evidence="6">
    <location>
        <begin position="340"/>
        <end position="362"/>
    </location>
</feature>
<keyword evidence="5 6" id="KW-0472">Membrane</keyword>
<evidence type="ECO:0000256" key="3">
    <source>
        <dbReference type="ARBA" id="ARBA00022692"/>
    </source>
</evidence>
<evidence type="ECO:0000313" key="7">
    <source>
        <dbReference type="EMBL" id="AXY78814.1"/>
    </source>
</evidence>
<evidence type="ECO:0000256" key="4">
    <source>
        <dbReference type="ARBA" id="ARBA00022989"/>
    </source>
</evidence>
<keyword evidence="3 6" id="KW-0812">Transmembrane</keyword>
<name>A0A3B7MWE0_9BACT</name>
<feature type="transmembrane region" description="Helical" evidence="6">
    <location>
        <begin position="287"/>
        <end position="304"/>
    </location>
</feature>
<dbReference type="InterPro" id="IPR005495">
    <property type="entry name" value="LptG/LptF_permease"/>
</dbReference>
<dbReference type="PANTHER" id="PTHR33529:SF8">
    <property type="entry name" value="PERMEASE, YJGP_YJGQ FAMILY"/>
    <property type="match status" value="1"/>
</dbReference>
<dbReference type="OrthoDB" id="9807977at2"/>
<evidence type="ECO:0000256" key="5">
    <source>
        <dbReference type="ARBA" id="ARBA00023136"/>
    </source>
</evidence>
<comment type="subcellular location">
    <subcellularLocation>
        <location evidence="1">Cell membrane</location>
        <topology evidence="1">Multi-pass membrane protein</topology>
    </subcellularLocation>
</comment>
<sequence length="367" mass="41672">MMKILDWYILKKFLTTTLFIALIFSLISVVIDTSEKADDFVKSGLSTYQIIMKYYIGFVPFILSMIFPLMVFIAVIFFTSKMAGRSEIVAILAGGVRFNRLLRPYMIGAFLLGGFFWYATQYLLPKANVIYGNFQATYIDSKSSYEQGEYGKRSRNYYIRIDTNTFAGLRNYDTTTKSASNGFFLDRMKGTQVVYNLRAETVRWDTAKKTWKLENAVERKIDGLTETVRAIPSMDIKLNVKPNEIKPDKYLKDKMTTPELKRFIKAEEVRGTEGLNDFKVARYRRDATPVSVVILTLIGASVACRKTRGGSGLHMATGIITAAIFVVMDKFSLTFSTKGSFPPLLAAWMPNLIFGTIAIWLYRTAPK</sequence>
<feature type="transmembrane region" description="Helical" evidence="6">
    <location>
        <begin position="101"/>
        <end position="119"/>
    </location>
</feature>
<protein>
    <submittedName>
        <fullName evidence="7">YjgP/YjgQ family permease</fullName>
    </submittedName>
</protein>
<accession>A0A3B7MWE0</accession>
<keyword evidence="2" id="KW-1003">Cell membrane</keyword>
<dbReference type="KEGG" id="pseg:D3H65_27995"/>
<dbReference type="AlphaFoldDB" id="A0A3B7MWE0"/>
<reference evidence="7 8" key="1">
    <citation type="submission" date="2018-09" db="EMBL/GenBank/DDBJ databases">
        <title>Genome sequencing of strain 6GH32-13.</title>
        <authorList>
            <person name="Weon H.-Y."/>
            <person name="Heo J."/>
            <person name="Kwon S.-W."/>
        </authorList>
    </citation>
    <scope>NUCLEOTIDE SEQUENCE [LARGE SCALE GENOMIC DNA]</scope>
    <source>
        <strain evidence="7 8">5GH32-13</strain>
    </source>
</reference>
<keyword evidence="8" id="KW-1185">Reference proteome</keyword>
<evidence type="ECO:0000256" key="2">
    <source>
        <dbReference type="ARBA" id="ARBA00022475"/>
    </source>
</evidence>
<organism evidence="7 8">
    <name type="scientific">Paraflavitalea soli</name>
    <dbReference type="NCBI Taxonomy" id="2315862"/>
    <lineage>
        <taxon>Bacteria</taxon>
        <taxon>Pseudomonadati</taxon>
        <taxon>Bacteroidota</taxon>
        <taxon>Chitinophagia</taxon>
        <taxon>Chitinophagales</taxon>
        <taxon>Chitinophagaceae</taxon>
        <taxon>Paraflavitalea</taxon>
    </lineage>
</organism>
<feature type="transmembrane region" description="Helical" evidence="6">
    <location>
        <begin position="311"/>
        <end position="328"/>
    </location>
</feature>
<evidence type="ECO:0000256" key="1">
    <source>
        <dbReference type="ARBA" id="ARBA00004651"/>
    </source>
</evidence>
<proteinExistence type="predicted"/>
<keyword evidence="4 6" id="KW-1133">Transmembrane helix</keyword>
<feature type="transmembrane region" description="Helical" evidence="6">
    <location>
        <begin position="12"/>
        <end position="31"/>
    </location>
</feature>